<sequence length="239" mass="27000">MSNIIASIQRKCYPTFVVSGLGFLEYAYCYVFCYTKLYKKLNHESTAIALIIISNFFILLLLFNWALIHIVGPGKVGISVPPYDLDPYFKAGKRLSKLEKKAKKLVEVYNQDHNENETQTDKLENEGSQFDSTNPKGISNPFSDADSSTLKPLAPAGKVNDNDTDSDSDEEDDNDDDSYDTQEYVTPPSIFQCNKDGLPQWCSHCKSIKVLRSHHSSKLQTCVPKMDHYFCKLAVELDC</sequence>
<proteinExistence type="predicted"/>
<feature type="compositionally biased region" description="Polar residues" evidence="1">
    <location>
        <begin position="126"/>
        <end position="150"/>
    </location>
</feature>
<organism evidence="3 4">
    <name type="scientific">Ambrosiozyma monospora</name>
    <name type="common">Yeast</name>
    <name type="synonym">Endomycopsis monosporus</name>
    <dbReference type="NCBI Taxonomy" id="43982"/>
    <lineage>
        <taxon>Eukaryota</taxon>
        <taxon>Fungi</taxon>
        <taxon>Dikarya</taxon>
        <taxon>Ascomycota</taxon>
        <taxon>Saccharomycotina</taxon>
        <taxon>Pichiomycetes</taxon>
        <taxon>Pichiales</taxon>
        <taxon>Pichiaceae</taxon>
        <taxon>Ambrosiozyma</taxon>
    </lineage>
</organism>
<keyword evidence="2" id="KW-0472">Membrane</keyword>
<protein>
    <submittedName>
        <fullName evidence="3">Unnamed protein product</fullName>
    </submittedName>
</protein>
<gene>
    <name evidence="3" type="ORF">Amon01_000756500</name>
</gene>
<dbReference type="Proteomes" id="UP001165063">
    <property type="component" value="Unassembled WGS sequence"/>
</dbReference>
<keyword evidence="4" id="KW-1185">Reference proteome</keyword>
<evidence type="ECO:0000313" key="3">
    <source>
        <dbReference type="EMBL" id="GMG55481.1"/>
    </source>
</evidence>
<feature type="compositionally biased region" description="Basic and acidic residues" evidence="1">
    <location>
        <begin position="111"/>
        <end position="125"/>
    </location>
</feature>
<evidence type="ECO:0000256" key="2">
    <source>
        <dbReference type="SAM" id="Phobius"/>
    </source>
</evidence>
<dbReference type="AlphaFoldDB" id="A0A9W6Z0A6"/>
<feature type="compositionally biased region" description="Acidic residues" evidence="1">
    <location>
        <begin position="162"/>
        <end position="180"/>
    </location>
</feature>
<reference evidence="3" key="1">
    <citation type="submission" date="2023-04" db="EMBL/GenBank/DDBJ databases">
        <title>Ambrosiozyma monospora NBRC 1965.</title>
        <authorList>
            <person name="Ichikawa N."/>
            <person name="Sato H."/>
            <person name="Tonouchi N."/>
        </authorList>
    </citation>
    <scope>NUCLEOTIDE SEQUENCE</scope>
    <source>
        <strain evidence="3">NBRC 1965</strain>
    </source>
</reference>
<evidence type="ECO:0000313" key="4">
    <source>
        <dbReference type="Proteomes" id="UP001165063"/>
    </source>
</evidence>
<keyword evidence="2" id="KW-1133">Transmembrane helix</keyword>
<name>A0A9W6Z0A6_AMBMO</name>
<dbReference type="OrthoDB" id="331948at2759"/>
<dbReference type="EMBL" id="BSXU01005680">
    <property type="protein sequence ID" value="GMG55481.1"/>
    <property type="molecule type" value="Genomic_DNA"/>
</dbReference>
<keyword evidence="2" id="KW-0812">Transmembrane</keyword>
<feature type="transmembrane region" description="Helical" evidence="2">
    <location>
        <begin position="47"/>
        <end position="68"/>
    </location>
</feature>
<feature type="region of interest" description="Disordered" evidence="1">
    <location>
        <begin position="111"/>
        <end position="184"/>
    </location>
</feature>
<feature type="transmembrane region" description="Helical" evidence="2">
    <location>
        <begin position="16"/>
        <end position="35"/>
    </location>
</feature>
<evidence type="ECO:0000256" key="1">
    <source>
        <dbReference type="SAM" id="MobiDB-lite"/>
    </source>
</evidence>
<accession>A0A9W6Z0A6</accession>
<comment type="caution">
    <text evidence="3">The sequence shown here is derived from an EMBL/GenBank/DDBJ whole genome shotgun (WGS) entry which is preliminary data.</text>
</comment>
<dbReference type="PROSITE" id="PS50216">
    <property type="entry name" value="DHHC"/>
    <property type="match status" value="1"/>
</dbReference>